<evidence type="ECO:0000259" key="8">
    <source>
        <dbReference type="Pfam" id="PF13850"/>
    </source>
</evidence>
<evidence type="ECO:0000256" key="5">
    <source>
        <dbReference type="SAM" id="MobiDB-lite"/>
    </source>
</evidence>
<dbReference type="PANTHER" id="PTHR10984:SF81">
    <property type="entry name" value="ER-DERIVED VESICLES PROTEIN ERV41"/>
    <property type="match status" value="1"/>
</dbReference>
<evidence type="ECO:0000256" key="2">
    <source>
        <dbReference type="ARBA" id="ARBA00022692"/>
    </source>
</evidence>
<dbReference type="GO" id="GO:0006888">
    <property type="term" value="P:endoplasmic reticulum to Golgi vesicle-mediated transport"/>
    <property type="evidence" value="ECO:0007669"/>
    <property type="project" value="TreeGrafter"/>
</dbReference>
<keyword evidence="4 6" id="KW-0472">Membrane</keyword>
<reference evidence="9 10" key="1">
    <citation type="journal article" date="2019" name="Nat. Ecol. Evol.">
        <title>Megaphylogeny resolves global patterns of mushroom evolution.</title>
        <authorList>
            <person name="Varga T."/>
            <person name="Krizsan K."/>
            <person name="Foldi C."/>
            <person name="Dima B."/>
            <person name="Sanchez-Garcia M."/>
            <person name="Sanchez-Ramirez S."/>
            <person name="Szollosi G.J."/>
            <person name="Szarkandi J.G."/>
            <person name="Papp V."/>
            <person name="Albert L."/>
            <person name="Andreopoulos W."/>
            <person name="Angelini C."/>
            <person name="Antonin V."/>
            <person name="Barry K.W."/>
            <person name="Bougher N.L."/>
            <person name="Buchanan P."/>
            <person name="Buyck B."/>
            <person name="Bense V."/>
            <person name="Catcheside P."/>
            <person name="Chovatia M."/>
            <person name="Cooper J."/>
            <person name="Damon W."/>
            <person name="Desjardin D."/>
            <person name="Finy P."/>
            <person name="Geml J."/>
            <person name="Haridas S."/>
            <person name="Hughes K."/>
            <person name="Justo A."/>
            <person name="Karasinski D."/>
            <person name="Kautmanova I."/>
            <person name="Kiss B."/>
            <person name="Kocsube S."/>
            <person name="Kotiranta H."/>
            <person name="LaButti K.M."/>
            <person name="Lechner B.E."/>
            <person name="Liimatainen K."/>
            <person name="Lipzen A."/>
            <person name="Lukacs Z."/>
            <person name="Mihaltcheva S."/>
            <person name="Morgado L.N."/>
            <person name="Niskanen T."/>
            <person name="Noordeloos M.E."/>
            <person name="Ohm R.A."/>
            <person name="Ortiz-Santana B."/>
            <person name="Ovrebo C."/>
            <person name="Racz N."/>
            <person name="Riley R."/>
            <person name="Savchenko A."/>
            <person name="Shiryaev A."/>
            <person name="Soop K."/>
            <person name="Spirin V."/>
            <person name="Szebenyi C."/>
            <person name="Tomsovsky M."/>
            <person name="Tulloss R.E."/>
            <person name="Uehling J."/>
            <person name="Grigoriev I.V."/>
            <person name="Vagvolgyi C."/>
            <person name="Papp T."/>
            <person name="Martin F.M."/>
            <person name="Miettinen O."/>
            <person name="Hibbett D.S."/>
            <person name="Nagy L.G."/>
        </authorList>
    </citation>
    <scope>NUCLEOTIDE SEQUENCE [LARGE SCALE GENOMIC DNA]</scope>
    <source>
        <strain evidence="9 10">CBS 166.37</strain>
    </source>
</reference>
<feature type="region of interest" description="Disordered" evidence="5">
    <location>
        <begin position="368"/>
        <end position="388"/>
    </location>
</feature>
<dbReference type="GO" id="GO:0006890">
    <property type="term" value="P:retrograde vesicle-mediated transport, Golgi to endoplasmic reticulum"/>
    <property type="evidence" value="ECO:0007669"/>
    <property type="project" value="TreeGrafter"/>
</dbReference>
<comment type="subcellular location">
    <subcellularLocation>
        <location evidence="1">Membrane</location>
    </subcellularLocation>
</comment>
<name>A0A5C3LNP7_9AGAR</name>
<feature type="transmembrane region" description="Helical" evidence="6">
    <location>
        <begin position="39"/>
        <end position="56"/>
    </location>
</feature>
<evidence type="ECO:0000313" key="10">
    <source>
        <dbReference type="Proteomes" id="UP000308652"/>
    </source>
</evidence>
<evidence type="ECO:0000256" key="1">
    <source>
        <dbReference type="ARBA" id="ARBA00004370"/>
    </source>
</evidence>
<dbReference type="Pfam" id="PF13850">
    <property type="entry name" value="ERGIC_N"/>
    <property type="match status" value="1"/>
</dbReference>
<feature type="compositionally biased region" description="Low complexity" evidence="5">
    <location>
        <begin position="423"/>
        <end position="434"/>
    </location>
</feature>
<feature type="region of interest" description="Disordered" evidence="5">
    <location>
        <begin position="417"/>
        <end position="519"/>
    </location>
</feature>
<keyword evidence="10" id="KW-1185">Reference proteome</keyword>
<dbReference type="EMBL" id="ML213630">
    <property type="protein sequence ID" value="TFK34540.1"/>
    <property type="molecule type" value="Genomic_DNA"/>
</dbReference>
<dbReference type="InterPro" id="IPR012936">
    <property type="entry name" value="Erv_C"/>
</dbReference>
<organism evidence="9 10">
    <name type="scientific">Crucibulum laeve</name>
    <dbReference type="NCBI Taxonomy" id="68775"/>
    <lineage>
        <taxon>Eukaryota</taxon>
        <taxon>Fungi</taxon>
        <taxon>Dikarya</taxon>
        <taxon>Basidiomycota</taxon>
        <taxon>Agaricomycotina</taxon>
        <taxon>Agaricomycetes</taxon>
        <taxon>Agaricomycetidae</taxon>
        <taxon>Agaricales</taxon>
        <taxon>Agaricineae</taxon>
        <taxon>Nidulariaceae</taxon>
        <taxon>Crucibulum</taxon>
    </lineage>
</organism>
<accession>A0A5C3LNP7</accession>
<feature type="domain" description="Endoplasmic reticulum vesicle transporter C-terminal" evidence="7">
    <location>
        <begin position="166"/>
        <end position="328"/>
    </location>
</feature>
<gene>
    <name evidence="9" type="ORF">BDQ12DRAFT_715219</name>
</gene>
<dbReference type="AlphaFoldDB" id="A0A5C3LNP7"/>
<evidence type="ECO:0000256" key="3">
    <source>
        <dbReference type="ARBA" id="ARBA00022989"/>
    </source>
</evidence>
<evidence type="ECO:0000313" key="9">
    <source>
        <dbReference type="EMBL" id="TFK34540.1"/>
    </source>
</evidence>
<evidence type="ECO:0000259" key="7">
    <source>
        <dbReference type="Pfam" id="PF07970"/>
    </source>
</evidence>
<dbReference type="GO" id="GO:0030134">
    <property type="term" value="C:COPII-coated ER to Golgi transport vesicle"/>
    <property type="evidence" value="ECO:0007669"/>
    <property type="project" value="TreeGrafter"/>
</dbReference>
<sequence>MSSTQSADSSLLSNLDTQVLTKFDAFPKVPSAYKARSESRGFMTLFVAFLAFLLMLNDIGEYIWGWPDYEFSIDGNKSPYLNINVDLTVNMPCKFLSVDLRDALGDRLYLSGGFRRDGTLFDVSQATSLKEHATALSARQAVTQSRKSRGFFTTLFRKNKAEFKPTYNHQPDASACRIWGTLMVKKVTANLHITTLGHGYASYEHVDHQQMNLSHVISEFSFGPFFPDITQPLDNSFEITEDHFVAYQYFMHVVPTTYIAPRSYPLQTHQYSVTHYTRVLEHNQNTPGIFFKFDLDPLSITLHQRTTTFVQLFIRCVGVIGGVFVCMGYAIKITTRAVEVVSGADQAPGIVAAEASGAKAGLRAKWGGGDLRSRTTSGRMVRQGSGWVMEGNGGHSGYSSYAGTPATAAFPQSPFLPSPSVFTSNPSTPNPQSSGFPTSASTFGPGPAVPPTPSNVRSPSGLGPPRTPSLHSAHSPSPPVPSAPGTPAYATFPPSPNPVNGGGFSVGVPPRKVSPKKDD</sequence>
<dbReference type="Proteomes" id="UP000308652">
    <property type="component" value="Unassembled WGS sequence"/>
</dbReference>
<protein>
    <submittedName>
        <fullName evidence="9">DUF1692-domain-containing protein</fullName>
    </submittedName>
</protein>
<dbReference type="STRING" id="68775.A0A5C3LNP7"/>
<dbReference type="GO" id="GO:0005789">
    <property type="term" value="C:endoplasmic reticulum membrane"/>
    <property type="evidence" value="ECO:0007669"/>
    <property type="project" value="TreeGrafter"/>
</dbReference>
<feature type="domain" description="Endoplasmic reticulum vesicle transporter N-terminal" evidence="8">
    <location>
        <begin position="20"/>
        <end position="107"/>
    </location>
</feature>
<evidence type="ECO:0000256" key="6">
    <source>
        <dbReference type="SAM" id="Phobius"/>
    </source>
</evidence>
<dbReference type="InterPro" id="IPR045888">
    <property type="entry name" value="Erv"/>
</dbReference>
<keyword evidence="2 6" id="KW-0812">Transmembrane</keyword>
<proteinExistence type="predicted"/>
<dbReference type="OrthoDB" id="5541786at2759"/>
<keyword evidence="3 6" id="KW-1133">Transmembrane helix</keyword>
<dbReference type="PANTHER" id="PTHR10984">
    <property type="entry name" value="ENDOPLASMIC RETICULUM-GOLGI INTERMEDIATE COMPARTMENT PROTEIN"/>
    <property type="match status" value="1"/>
</dbReference>
<dbReference type="InterPro" id="IPR039542">
    <property type="entry name" value="Erv_N"/>
</dbReference>
<evidence type="ECO:0000256" key="4">
    <source>
        <dbReference type="ARBA" id="ARBA00023136"/>
    </source>
</evidence>
<dbReference type="Pfam" id="PF07970">
    <property type="entry name" value="COPIIcoated_ERV"/>
    <property type="match status" value="1"/>
</dbReference>
<dbReference type="GO" id="GO:0000139">
    <property type="term" value="C:Golgi membrane"/>
    <property type="evidence" value="ECO:0007669"/>
    <property type="project" value="TreeGrafter"/>
</dbReference>